<gene>
    <name evidence="1" type="ORF">NE237_023357</name>
</gene>
<dbReference type="AlphaFoldDB" id="A0A9Q0HC16"/>
<proteinExistence type="predicted"/>
<keyword evidence="2" id="KW-1185">Reference proteome</keyword>
<name>A0A9Q0HC16_9MAGN</name>
<organism evidence="1 2">
    <name type="scientific">Protea cynaroides</name>
    <dbReference type="NCBI Taxonomy" id="273540"/>
    <lineage>
        <taxon>Eukaryota</taxon>
        <taxon>Viridiplantae</taxon>
        <taxon>Streptophyta</taxon>
        <taxon>Embryophyta</taxon>
        <taxon>Tracheophyta</taxon>
        <taxon>Spermatophyta</taxon>
        <taxon>Magnoliopsida</taxon>
        <taxon>Proteales</taxon>
        <taxon>Proteaceae</taxon>
        <taxon>Protea</taxon>
    </lineage>
</organism>
<comment type="caution">
    <text evidence="1">The sequence shown here is derived from an EMBL/GenBank/DDBJ whole genome shotgun (WGS) entry which is preliminary data.</text>
</comment>
<sequence>MEWLIDDNPAPRIRTVLDVLVPILRVPQIRVILLHEPNHAVITKTDHLKLILSKIVCVDIFRVFKTVEEVLGNSLAFLASVLLGFSPELCASFDSACRGTSSSKFSSESCFSRECRVCSIILLKGIQERDWLMQNHGGTQLIAAISVHLVLSWGLFLRPPLALQTLQET</sequence>
<dbReference type="Proteomes" id="UP001141806">
    <property type="component" value="Unassembled WGS sequence"/>
</dbReference>
<accession>A0A9Q0HC16</accession>
<evidence type="ECO:0000313" key="2">
    <source>
        <dbReference type="Proteomes" id="UP001141806"/>
    </source>
</evidence>
<protein>
    <submittedName>
        <fullName evidence="1">Uncharacterized protein</fullName>
    </submittedName>
</protein>
<evidence type="ECO:0000313" key="1">
    <source>
        <dbReference type="EMBL" id="KAJ4963418.1"/>
    </source>
</evidence>
<reference evidence="1" key="1">
    <citation type="journal article" date="2023" name="Plant J.">
        <title>The genome of the king protea, Protea cynaroides.</title>
        <authorList>
            <person name="Chang J."/>
            <person name="Duong T.A."/>
            <person name="Schoeman C."/>
            <person name="Ma X."/>
            <person name="Roodt D."/>
            <person name="Barker N."/>
            <person name="Li Z."/>
            <person name="Van de Peer Y."/>
            <person name="Mizrachi E."/>
        </authorList>
    </citation>
    <scope>NUCLEOTIDE SEQUENCE</scope>
    <source>
        <tissue evidence="1">Young leaves</tissue>
    </source>
</reference>
<dbReference type="EMBL" id="JAMYWD010000008">
    <property type="protein sequence ID" value="KAJ4963418.1"/>
    <property type="molecule type" value="Genomic_DNA"/>
</dbReference>